<proteinExistence type="predicted"/>
<comment type="caution">
    <text evidence="3">The sequence shown here is derived from an EMBL/GenBank/DDBJ whole genome shotgun (WGS) entry which is preliminary data.</text>
</comment>
<dbReference type="SMART" id="SM00028">
    <property type="entry name" value="TPR"/>
    <property type="match status" value="3"/>
</dbReference>
<keyword evidence="1" id="KW-0802">TPR repeat</keyword>
<feature type="repeat" description="TPR" evidence="1">
    <location>
        <begin position="125"/>
        <end position="158"/>
    </location>
</feature>
<organism evidence="3 4">
    <name type="scientific">Candidatus Mailhella merdigallinarum</name>
    <dbReference type="NCBI Taxonomy" id="2838658"/>
    <lineage>
        <taxon>Bacteria</taxon>
        <taxon>Pseudomonadati</taxon>
        <taxon>Thermodesulfobacteriota</taxon>
        <taxon>Desulfovibrionia</taxon>
        <taxon>Desulfovibrionales</taxon>
        <taxon>Desulfovibrionaceae</taxon>
        <taxon>Mailhella</taxon>
    </lineage>
</organism>
<dbReference type="Gene3D" id="1.25.40.10">
    <property type="entry name" value="Tetratricopeptide repeat domain"/>
    <property type="match status" value="2"/>
</dbReference>
<dbReference type="PROSITE" id="PS50005">
    <property type="entry name" value="TPR"/>
    <property type="match status" value="2"/>
</dbReference>
<feature type="repeat" description="TPR" evidence="1">
    <location>
        <begin position="197"/>
        <end position="230"/>
    </location>
</feature>
<reference evidence="3" key="2">
    <citation type="submission" date="2021-04" db="EMBL/GenBank/DDBJ databases">
        <authorList>
            <person name="Gilroy R."/>
        </authorList>
    </citation>
    <scope>NUCLEOTIDE SEQUENCE</scope>
    <source>
        <strain evidence="3">CHK186-16707</strain>
    </source>
</reference>
<dbReference type="PANTHER" id="PTHR12558:SF13">
    <property type="entry name" value="CELL DIVISION CYCLE PROTEIN 27 HOMOLOG"/>
    <property type="match status" value="1"/>
</dbReference>
<dbReference type="InterPro" id="IPR019734">
    <property type="entry name" value="TPR_rpt"/>
</dbReference>
<evidence type="ECO:0000313" key="3">
    <source>
        <dbReference type="EMBL" id="HJA09601.1"/>
    </source>
</evidence>
<gene>
    <name evidence="3" type="ORF">H9962_10515</name>
</gene>
<dbReference type="AlphaFoldDB" id="A0A9D2KMB3"/>
<evidence type="ECO:0000256" key="1">
    <source>
        <dbReference type="PROSITE-ProRule" id="PRU00339"/>
    </source>
</evidence>
<name>A0A9D2KMB3_9BACT</name>
<sequence length="288" mass="32713">MTQAAHDRLRGVFSSQEVRKVGTGTTTRKTVAKTFWFAEEEEDGRLYVQPINSNYVPTGNKRYISKDELIEKFSPEPEFYIQTVYPKMRELSETIDRADAAREKGETFSAEFEYDNALQVDVDNVRANFGIGLTYLERGESDKAENIFARLIKLDGAYEEEHKHLFNEFGISLRKNKMFSQSLEYYLRALDLTKKDENLYINIARVYLELKDIPHCAEFLGKALEIAPANETAQKFLHWLEAKRLLTPEQALAVRSAGSLSNGETGDEAAASPGEEQDMPTFSPVTPS</sequence>
<accession>A0A9D2KMB3</accession>
<dbReference type="SUPFAM" id="SSF48452">
    <property type="entry name" value="TPR-like"/>
    <property type="match status" value="1"/>
</dbReference>
<dbReference type="EMBL" id="DXAN01000033">
    <property type="protein sequence ID" value="HJA09601.1"/>
    <property type="molecule type" value="Genomic_DNA"/>
</dbReference>
<dbReference type="PANTHER" id="PTHR12558">
    <property type="entry name" value="CELL DIVISION CYCLE 16,23,27"/>
    <property type="match status" value="1"/>
</dbReference>
<dbReference type="Pfam" id="PF13181">
    <property type="entry name" value="TPR_8"/>
    <property type="match status" value="2"/>
</dbReference>
<reference evidence="3" key="1">
    <citation type="journal article" date="2021" name="PeerJ">
        <title>Extensive microbial diversity within the chicken gut microbiome revealed by metagenomics and culture.</title>
        <authorList>
            <person name="Gilroy R."/>
            <person name="Ravi A."/>
            <person name="Getino M."/>
            <person name="Pursley I."/>
            <person name="Horton D.L."/>
            <person name="Alikhan N.F."/>
            <person name="Baker D."/>
            <person name="Gharbi K."/>
            <person name="Hall N."/>
            <person name="Watson M."/>
            <person name="Adriaenssens E.M."/>
            <person name="Foster-Nyarko E."/>
            <person name="Jarju S."/>
            <person name="Secka A."/>
            <person name="Antonio M."/>
            <person name="Oren A."/>
            <person name="Chaudhuri R.R."/>
            <person name="La Ragione R."/>
            <person name="Hildebrand F."/>
            <person name="Pallen M.J."/>
        </authorList>
    </citation>
    <scope>NUCLEOTIDE SEQUENCE</scope>
    <source>
        <strain evidence="3">CHK186-16707</strain>
    </source>
</reference>
<dbReference type="InterPro" id="IPR011990">
    <property type="entry name" value="TPR-like_helical_dom_sf"/>
</dbReference>
<feature type="region of interest" description="Disordered" evidence="2">
    <location>
        <begin position="256"/>
        <end position="288"/>
    </location>
</feature>
<dbReference type="Proteomes" id="UP000824225">
    <property type="component" value="Unassembled WGS sequence"/>
</dbReference>
<evidence type="ECO:0000313" key="4">
    <source>
        <dbReference type="Proteomes" id="UP000824225"/>
    </source>
</evidence>
<protein>
    <submittedName>
        <fullName evidence="3">Tetratricopeptide repeat protein</fullName>
    </submittedName>
</protein>
<evidence type="ECO:0000256" key="2">
    <source>
        <dbReference type="SAM" id="MobiDB-lite"/>
    </source>
</evidence>